<protein>
    <recommendedName>
        <fullName evidence="1">PcRGLX/YetA-like central beta-sandwich domain-containing protein</fullName>
    </recommendedName>
</protein>
<keyword evidence="3" id="KW-1185">Reference proteome</keyword>
<accession>A0A1G5BZY8</accession>
<dbReference type="Pfam" id="PF21345">
    <property type="entry name" value="PcRGLX_2nd"/>
    <property type="match status" value="1"/>
</dbReference>
<organism evidence="2 3">
    <name type="scientific">Desulfoluna spongiiphila</name>
    <dbReference type="NCBI Taxonomy" id="419481"/>
    <lineage>
        <taxon>Bacteria</taxon>
        <taxon>Pseudomonadati</taxon>
        <taxon>Thermodesulfobacteriota</taxon>
        <taxon>Desulfobacteria</taxon>
        <taxon>Desulfobacterales</taxon>
        <taxon>Desulfolunaceae</taxon>
        <taxon>Desulfoluna</taxon>
    </lineage>
</organism>
<sequence>MSSQRLFWIVPLFLAVWLMPLTGYGLLEKPIPVMVHELLPEGVTGLDRANEVVSFGIPLMDSDGIKDIGALGLNGASHYQFRPLHRYGSGNIQWVLVDTLASVSGGEMTQLHLTNGTGNSKGPNLARDTGATITVDTGVAVFTVKKAHFNVFESVRIGDFDYVRGTGAITARSGTSTYASHRDPMSTAVIEENGPVKAVVKCDGHLKNESGEWLFGYTMRIYFYRGTGRTRLDLILKNASYSSYSMKVFDSVQVEIPTTLSSSVFIFSTGPGKEMCAEVDSSAYLYQGYSNYKYLEYMGGVDMFKERLVPDVGLSVVNGSKIIKGLGNEADHTEGWGAVSKGDRRINFGIRNLYGMWPAGFTLSDKGTIFLDVYSPYNSKKGIKFAFFAHDKRQMVLDFTTPETSPKHSFYSLQYPLFGRANFSHYLRTKAIYGEDRMASDKETRNFFALVGHGNYEISNVDSLRRYYCWGMGGGPNQYDLQLCKYIHFLRSGKSGAFLSALNDDHHKMFGSTPYSDDFNFYKDGVTYWSNNNNTYPENQGKEAFNAKFFDDEHSHDISVPIGYFLTGDESMMEAWAEYAEYTAYRQGTSVPNWSYYEGVFKRPMPRVMSRALRRLGALSQYLKDPSYYRSRARLMVRQIHRLRSDRLDDMKDGWDLDRGFFYLSRDGSRPKYERWNKLFMANDILPNSLWCYQPDVFDDPLYYEDFEDFMLGMAWHSLDEVLDLVHQPYLFDLDKANFYDEECTAEYPLTFLMSLGYEKTGDEIFLTAYQPHIGRLMTYQSRERGYTPYMSRFVDYYYHRDVVAGYVDAIGDGRVDMGNSSSPRITRQGSSYTLNWITPKDGIESYQVKYAPVPMVERLHFDQRTRAFQYDSERYDNFWASLNVAGEPSPSFRAGSPETFTVDVAKVMAQYNQRYELTDEDSCYQSYDPDVDYYFAVKYVLNPHHLQGLPCPPN</sequence>
<dbReference type="AlphaFoldDB" id="A0A1G5BZY8"/>
<dbReference type="STRING" id="419481.SAMN05216233_102284"/>
<evidence type="ECO:0000259" key="1">
    <source>
        <dbReference type="Pfam" id="PF21345"/>
    </source>
</evidence>
<evidence type="ECO:0000313" key="2">
    <source>
        <dbReference type="EMBL" id="SCX95610.1"/>
    </source>
</evidence>
<dbReference type="EMBL" id="FMUX01000002">
    <property type="protein sequence ID" value="SCX95610.1"/>
    <property type="molecule type" value="Genomic_DNA"/>
</dbReference>
<evidence type="ECO:0000313" key="3">
    <source>
        <dbReference type="Proteomes" id="UP000198870"/>
    </source>
</evidence>
<dbReference type="Proteomes" id="UP000198870">
    <property type="component" value="Unassembled WGS sequence"/>
</dbReference>
<gene>
    <name evidence="2" type="ORF">SAMN05216233_102284</name>
</gene>
<name>A0A1G5BZY8_9BACT</name>
<reference evidence="2 3" key="1">
    <citation type="submission" date="2016-10" db="EMBL/GenBank/DDBJ databases">
        <authorList>
            <person name="de Groot N.N."/>
        </authorList>
    </citation>
    <scope>NUCLEOTIDE SEQUENCE [LARGE SCALE GENOMIC DNA]</scope>
    <source>
        <strain evidence="2 3">AA1</strain>
    </source>
</reference>
<dbReference type="InterPro" id="IPR048330">
    <property type="entry name" value="PcRGLX/YetA_2nd"/>
</dbReference>
<proteinExistence type="predicted"/>
<feature type="domain" description="PcRGLX/YetA-like central beta-sandwich" evidence="1">
    <location>
        <begin position="127"/>
        <end position="231"/>
    </location>
</feature>